<dbReference type="Proteomes" id="UP000184339">
    <property type="component" value="Unassembled WGS sequence"/>
</dbReference>
<dbReference type="AlphaFoldDB" id="A0A1M7TB86"/>
<sequence length="43" mass="4639">MKNAIVTGAGLFLMACAATPPQDHVTPLEQACLRDPLDASRWE</sequence>
<evidence type="ECO:0000313" key="1">
    <source>
        <dbReference type="EMBL" id="SHN68000.1"/>
    </source>
</evidence>
<organism evidence="1 2">
    <name type="scientific">Duganella sacchari</name>
    <dbReference type="NCBI Taxonomy" id="551987"/>
    <lineage>
        <taxon>Bacteria</taxon>
        <taxon>Pseudomonadati</taxon>
        <taxon>Pseudomonadota</taxon>
        <taxon>Betaproteobacteria</taxon>
        <taxon>Burkholderiales</taxon>
        <taxon>Oxalobacteraceae</taxon>
        <taxon>Telluria group</taxon>
        <taxon>Duganella</taxon>
    </lineage>
</organism>
<evidence type="ECO:0000313" key="2">
    <source>
        <dbReference type="Proteomes" id="UP000184339"/>
    </source>
</evidence>
<protein>
    <submittedName>
        <fullName evidence="1">Uncharacterized protein</fullName>
    </submittedName>
</protein>
<accession>A0A1M7TB86</accession>
<dbReference type="PROSITE" id="PS51257">
    <property type="entry name" value="PROKAR_LIPOPROTEIN"/>
    <property type="match status" value="1"/>
</dbReference>
<keyword evidence="2" id="KW-1185">Reference proteome</keyword>
<gene>
    <name evidence="1" type="ORF">SAMN05192549_11286</name>
</gene>
<dbReference type="EMBL" id="FRCX01000012">
    <property type="protein sequence ID" value="SHN68000.1"/>
    <property type="molecule type" value="Genomic_DNA"/>
</dbReference>
<reference evidence="2" key="1">
    <citation type="submission" date="2016-11" db="EMBL/GenBank/DDBJ databases">
        <authorList>
            <person name="Varghese N."/>
            <person name="Submissions S."/>
        </authorList>
    </citation>
    <scope>NUCLEOTIDE SEQUENCE [LARGE SCALE GENOMIC DNA]</scope>
    <source>
        <strain evidence="2">Sac-22</strain>
    </source>
</reference>
<dbReference type="STRING" id="551987.SAMN05192549_11286"/>
<name>A0A1M7TB86_9BURK</name>
<proteinExistence type="predicted"/>